<evidence type="ECO:0000256" key="4">
    <source>
        <dbReference type="ARBA" id="ARBA00022454"/>
    </source>
</evidence>
<dbReference type="OrthoDB" id="5782487at2759"/>
<feature type="domain" description="INTS8 TPR repeats" evidence="6">
    <location>
        <begin position="475"/>
        <end position="963"/>
    </location>
</feature>
<dbReference type="PANTHER" id="PTHR13350">
    <property type="entry name" value="INTEGRATOR COMPLEX SUBUNIT 8"/>
    <property type="match status" value="1"/>
</dbReference>
<dbReference type="GO" id="GO:0034472">
    <property type="term" value="P:snRNA 3'-end processing"/>
    <property type="evidence" value="ECO:0007669"/>
    <property type="project" value="InterPro"/>
</dbReference>
<gene>
    <name evidence="7" type="ORF">CRE_14023</name>
</gene>
<accession>E3M8V2</accession>
<dbReference type="InterPro" id="IPR038751">
    <property type="entry name" value="INTS8"/>
</dbReference>
<dbReference type="PANTHER" id="PTHR13350:SF1">
    <property type="entry name" value="INTEGRATOR COMPLEX SUBUNIT 8"/>
    <property type="match status" value="1"/>
</dbReference>
<comment type="similarity">
    <text evidence="3">Belongs to the Integrator subunit 8 family.</text>
</comment>
<dbReference type="STRING" id="31234.E3M8V2"/>
<dbReference type="OMA" id="QLECWHA"/>
<evidence type="ECO:0000313" key="7">
    <source>
        <dbReference type="EMBL" id="EFO95734.1"/>
    </source>
</evidence>
<comment type="subcellular location">
    <subcellularLocation>
        <location evidence="2">Chromosome</location>
    </subcellularLocation>
    <subcellularLocation>
        <location evidence="1">Nucleus</location>
    </subcellularLocation>
</comment>
<dbReference type="Pfam" id="PF25756">
    <property type="entry name" value="TPR_INTS8"/>
    <property type="match status" value="1"/>
</dbReference>
<keyword evidence="4" id="KW-0158">Chromosome</keyword>
<dbReference type="Proteomes" id="UP000008281">
    <property type="component" value="Unassembled WGS sequence"/>
</dbReference>
<evidence type="ECO:0000256" key="3">
    <source>
        <dbReference type="ARBA" id="ARBA00007147"/>
    </source>
</evidence>
<organism evidence="8">
    <name type="scientific">Caenorhabditis remanei</name>
    <name type="common">Caenorhabditis vulgaris</name>
    <dbReference type="NCBI Taxonomy" id="31234"/>
    <lineage>
        <taxon>Eukaryota</taxon>
        <taxon>Metazoa</taxon>
        <taxon>Ecdysozoa</taxon>
        <taxon>Nematoda</taxon>
        <taxon>Chromadorea</taxon>
        <taxon>Rhabditida</taxon>
        <taxon>Rhabditina</taxon>
        <taxon>Rhabditomorpha</taxon>
        <taxon>Rhabditoidea</taxon>
        <taxon>Rhabditidae</taxon>
        <taxon>Peloderinae</taxon>
        <taxon>Caenorhabditis</taxon>
    </lineage>
</organism>
<dbReference type="GO" id="GO:0005694">
    <property type="term" value="C:chromosome"/>
    <property type="evidence" value="ECO:0007669"/>
    <property type="project" value="UniProtKB-SubCell"/>
</dbReference>
<evidence type="ECO:0000259" key="6">
    <source>
        <dbReference type="Pfam" id="PF25756"/>
    </source>
</evidence>
<keyword evidence="5" id="KW-0539">Nucleus</keyword>
<evidence type="ECO:0000256" key="5">
    <source>
        <dbReference type="ARBA" id="ARBA00023242"/>
    </source>
</evidence>
<proteinExistence type="inferred from homology"/>
<name>E3M8V2_CAERE</name>
<protein>
    <recommendedName>
        <fullName evidence="6">INTS8 TPR repeats domain-containing protein</fullName>
    </recommendedName>
</protein>
<sequence>MDNPDSTGEPSWLELFIDPAGISAALLDPEKKKRILKIEFANCSVFKKFSDLPRLLIQFTDKAFFAEREKDKGKLAIEELMLFERKSASMRLCAMATFAALNYDIDYILDNITRNELQTLRVLADSFYRIYTDKNLDASFGNWLFYRLVLSIDRRNRLTPPQPRATIASTLSNGQLMPTDPALLRHEKTQRTVQELKEHVLKARAFVTEMSEAAKDLIAPGPQCFLKPFVELAPKAMTAAFIGDRDVLIESPSVDFEAEKILIPAADVANKCLSELVTFLFTSGELPEARKHLHRIVRPKCTYPMVAIDEEVFRSYCQILNVQGTPYSVTPNTIRPFVYDLNTLNDESMRKSELYRYRGAQETTGQLQSVYRAENAALSVVDGQSECIRDAVKTTAELERFAKILKKRMDLLTDKRRRQIIRAHLQYLCGSIPDLRDILKTNGVDVSELRTLAVPSEHRPLERPPRLEQLANLLRGSDPFWSLMTIFDVNALKQALIELGPFWFPTKMHISEFLIESLEKRVNTPAYTLQRLLLAKLYQLSRMHNFQGFVESLSAYSVELGQDMNIDLTFESIHVKAMIGNERMPWEIEYFEATTQETSLIFNPEHIRTTDGSARMINQVGSKNWHCLSLMLNLGDHQVVFEKGGQIPIEIFKCVPIARMFGAFVKSYDELVTQKKCADGFWRTMTPKFVDSQPTRGLRRGHDAEMRIQAARKELVLLFHMFSLLREKRLVDFIIAYAVCLHNKLMLAQKSSHLKIHARLLSIYSPDTNSKLDITNLDDVRQLLQLMIERAYSISNTDPDTIRTYADFLYVEKDYQGAAQKYLEYFAANDPTFRLSTSSDVFDDTIINRLRICTAHSGFLTMSLLTCQWLQVGRKNAYQKAIQLLKNNETRDVGANCAEFVTDVTAVELLSQHYQANRMTKSLNTLYAGASSLSANQNVPGVLTKEEQKRRTCKLLTSLSSIYFGLHV</sequence>
<dbReference type="HOGENOM" id="CLU_306139_0_0_1"/>
<dbReference type="eggNOG" id="ENOG502RT6H">
    <property type="taxonomic scope" value="Eukaryota"/>
</dbReference>
<keyword evidence="8" id="KW-1185">Reference proteome</keyword>
<reference evidence="7" key="1">
    <citation type="submission" date="2007-07" db="EMBL/GenBank/DDBJ databases">
        <title>PCAP assembly of the Caenorhabditis remanei genome.</title>
        <authorList>
            <consortium name="The Caenorhabditis remanei Sequencing Consortium"/>
            <person name="Wilson R.K."/>
        </authorList>
    </citation>
    <scope>NUCLEOTIDE SEQUENCE [LARGE SCALE GENOMIC DNA]</scope>
    <source>
        <strain evidence="7">PB4641</strain>
    </source>
</reference>
<dbReference type="InterPro" id="IPR057980">
    <property type="entry name" value="TPR_INTS8"/>
</dbReference>
<dbReference type="EMBL" id="DS268429">
    <property type="protein sequence ID" value="EFO95734.1"/>
    <property type="molecule type" value="Genomic_DNA"/>
</dbReference>
<dbReference type="InParanoid" id="E3M8V2"/>
<dbReference type="GO" id="GO:0032039">
    <property type="term" value="C:integrator complex"/>
    <property type="evidence" value="ECO:0007669"/>
    <property type="project" value="TreeGrafter"/>
</dbReference>
<evidence type="ECO:0000256" key="2">
    <source>
        <dbReference type="ARBA" id="ARBA00004286"/>
    </source>
</evidence>
<dbReference type="FunCoup" id="E3M8V2">
    <property type="interactions" value="321"/>
</dbReference>
<dbReference type="AlphaFoldDB" id="E3M8V2"/>
<evidence type="ECO:0000313" key="8">
    <source>
        <dbReference type="Proteomes" id="UP000008281"/>
    </source>
</evidence>
<evidence type="ECO:0000256" key="1">
    <source>
        <dbReference type="ARBA" id="ARBA00004123"/>
    </source>
</evidence>